<feature type="region of interest" description="Disordered" evidence="2">
    <location>
        <begin position="497"/>
        <end position="521"/>
    </location>
</feature>
<dbReference type="Pfam" id="PF03676">
    <property type="entry name" value="PHAF1"/>
    <property type="match status" value="3"/>
</dbReference>
<evidence type="ECO:0000313" key="3">
    <source>
        <dbReference type="EMBL" id="RKU44567.1"/>
    </source>
</evidence>
<evidence type="ECO:0000256" key="2">
    <source>
        <dbReference type="SAM" id="MobiDB-lite"/>
    </source>
</evidence>
<reference evidence="3 4" key="1">
    <citation type="submission" date="2018-08" db="EMBL/GenBank/DDBJ databases">
        <title>Draft genome of the lignicolous fungus Coniochaeta pulveracea.</title>
        <authorList>
            <person name="Borstlap C.J."/>
            <person name="De Witt R.N."/>
            <person name="Botha A."/>
            <person name="Volschenk H."/>
        </authorList>
    </citation>
    <scope>NUCLEOTIDE SEQUENCE [LARGE SCALE GENOMIC DNA]</scope>
    <source>
        <strain evidence="3 4">CAB683</strain>
    </source>
</reference>
<dbReference type="GO" id="GO:0005802">
    <property type="term" value="C:trans-Golgi network"/>
    <property type="evidence" value="ECO:0007669"/>
    <property type="project" value="TreeGrafter"/>
</dbReference>
<organism evidence="3 4">
    <name type="scientific">Coniochaeta pulveracea</name>
    <dbReference type="NCBI Taxonomy" id="177199"/>
    <lineage>
        <taxon>Eukaryota</taxon>
        <taxon>Fungi</taxon>
        <taxon>Dikarya</taxon>
        <taxon>Ascomycota</taxon>
        <taxon>Pezizomycotina</taxon>
        <taxon>Sordariomycetes</taxon>
        <taxon>Sordariomycetidae</taxon>
        <taxon>Coniochaetales</taxon>
        <taxon>Coniochaetaceae</taxon>
        <taxon>Coniochaeta</taxon>
    </lineage>
</organism>
<comment type="similarity">
    <text evidence="1">Belongs to the PHAF1 family.</text>
</comment>
<dbReference type="InterPro" id="IPR005373">
    <property type="entry name" value="PHAF1"/>
</dbReference>
<feature type="region of interest" description="Disordered" evidence="2">
    <location>
        <begin position="102"/>
        <end position="122"/>
    </location>
</feature>
<evidence type="ECO:0000256" key="1">
    <source>
        <dbReference type="ARBA" id="ARBA00024339"/>
    </source>
</evidence>
<keyword evidence="4" id="KW-1185">Reference proteome</keyword>
<dbReference type="OrthoDB" id="411211at2759"/>
<name>A0A420Y9S5_9PEZI</name>
<dbReference type="PANTHER" id="PTHR13465">
    <property type="entry name" value="UPF0183 PROTEIN"/>
    <property type="match status" value="1"/>
</dbReference>
<sequence length="549" mass="61121">MASSQSSSLVSLQLYPQRALGNFVLGSFLHEVLTRIKAEPLKYTKIELFYDAKDPVHKPVQVGLPANGIRLQFDGPEQRLRLIEVLDFTKNHITFKPSDKEIDLVRPQPSEDSGHGKSKTALEQQAGPTFRHIYHRFLGPTYPGEYIPDKSNSRSGTFVLSYPGVAFTFSMRSDVYSAHKDNIALMSKSEVQVASSMAIFHGESWADARSKMWTEILPSLKTFPPLTKGGDTWPDEVSLIRLHGGGQVQMMRLWSDKCNWIRLGHTREADIRRALGAPDAIYRKNDHKMDIHKGRAASHGGSRSRTRARRGSDILSDTDQSSTHLSSDGYDSTGETMNSSSSSSSEEGAANLSSEYFWNYFYLGFDILFSPRKPSSPPPPTKTPEIVSLGSSQPIFTDEVNVATKLILHSNVPGSYPFNRHRRVRWEIAYLNPDSSPSIQNYNSETPFDTIKPALLEEWKDVYQSEETRAADQRGMALNRGWGDSPGSSIEFMGGWEEEKGGRTPGIDGASKSGKRFEGGEESTTTLFGFPGLVFEVLRNGYVSALTVF</sequence>
<dbReference type="AlphaFoldDB" id="A0A420Y9S5"/>
<protein>
    <submittedName>
        <fullName evidence="3">Uncharacterized protein</fullName>
    </submittedName>
</protein>
<feature type="compositionally biased region" description="Low complexity" evidence="2">
    <location>
        <begin position="332"/>
        <end position="346"/>
    </location>
</feature>
<gene>
    <name evidence="3" type="ORF">DL546_003142</name>
</gene>
<feature type="compositionally biased region" description="Polar residues" evidence="2">
    <location>
        <begin position="315"/>
        <end position="330"/>
    </location>
</feature>
<dbReference type="Proteomes" id="UP000275385">
    <property type="component" value="Unassembled WGS sequence"/>
</dbReference>
<dbReference type="PANTHER" id="PTHR13465:SF2">
    <property type="entry name" value="PHAGOSOME ASSEMBLY FACTOR 1"/>
    <property type="match status" value="1"/>
</dbReference>
<feature type="region of interest" description="Disordered" evidence="2">
    <location>
        <begin position="286"/>
        <end position="346"/>
    </location>
</feature>
<comment type="caution">
    <text evidence="3">The sequence shown here is derived from an EMBL/GenBank/DDBJ whole genome shotgun (WGS) entry which is preliminary data.</text>
</comment>
<evidence type="ECO:0000313" key="4">
    <source>
        <dbReference type="Proteomes" id="UP000275385"/>
    </source>
</evidence>
<proteinExistence type="inferred from homology"/>
<dbReference type="InterPro" id="IPR039156">
    <property type="entry name" value="PHAF1/BROMI"/>
</dbReference>
<dbReference type="EMBL" id="QVQW01000029">
    <property type="protein sequence ID" value="RKU44567.1"/>
    <property type="molecule type" value="Genomic_DNA"/>
</dbReference>
<accession>A0A420Y9S5</accession>
<dbReference type="GO" id="GO:0043001">
    <property type="term" value="P:Golgi to plasma membrane protein transport"/>
    <property type="evidence" value="ECO:0007669"/>
    <property type="project" value="TreeGrafter"/>
</dbReference>